<accession>A0A9X9M1Z4</accession>
<gene>
    <name evidence="2" type="ORF">BN2614_LOCUS2</name>
</gene>
<evidence type="ECO:0000313" key="3">
    <source>
        <dbReference type="Proteomes" id="UP000269945"/>
    </source>
</evidence>
<protein>
    <submittedName>
        <fullName evidence="2">Uncharacterized protein</fullName>
    </submittedName>
</protein>
<dbReference type="Proteomes" id="UP000269945">
    <property type="component" value="Unassembled WGS sequence"/>
</dbReference>
<proteinExistence type="predicted"/>
<evidence type="ECO:0000256" key="1">
    <source>
        <dbReference type="SAM" id="MobiDB-lite"/>
    </source>
</evidence>
<feature type="region of interest" description="Disordered" evidence="1">
    <location>
        <begin position="43"/>
        <end position="83"/>
    </location>
</feature>
<evidence type="ECO:0000313" key="2">
    <source>
        <dbReference type="EMBL" id="VCX23931.1"/>
    </source>
</evidence>
<comment type="caution">
    <text evidence="2">The sequence shown here is derived from an EMBL/GenBank/DDBJ whole genome shotgun (WGS) entry which is preliminary data.</text>
</comment>
<dbReference type="AlphaFoldDB" id="A0A9X9M1Z4"/>
<organism evidence="2 3">
    <name type="scientific">Gulo gulo</name>
    <name type="common">Wolverine</name>
    <name type="synonym">Gluton</name>
    <dbReference type="NCBI Taxonomy" id="48420"/>
    <lineage>
        <taxon>Eukaryota</taxon>
        <taxon>Metazoa</taxon>
        <taxon>Chordata</taxon>
        <taxon>Craniata</taxon>
        <taxon>Vertebrata</taxon>
        <taxon>Euteleostomi</taxon>
        <taxon>Mammalia</taxon>
        <taxon>Eutheria</taxon>
        <taxon>Laurasiatheria</taxon>
        <taxon>Carnivora</taxon>
        <taxon>Caniformia</taxon>
        <taxon>Musteloidea</taxon>
        <taxon>Mustelidae</taxon>
        <taxon>Guloninae</taxon>
        <taxon>Gulo</taxon>
    </lineage>
</organism>
<reference evidence="2 3" key="1">
    <citation type="submission" date="2018-10" db="EMBL/GenBank/DDBJ databases">
        <authorList>
            <person name="Ekblom R."/>
            <person name="Jareborg N."/>
        </authorList>
    </citation>
    <scope>NUCLEOTIDE SEQUENCE [LARGE SCALE GENOMIC DNA]</scope>
    <source>
        <tissue evidence="2">Muscle</tissue>
    </source>
</reference>
<name>A0A9X9M1Z4_GULGU</name>
<sequence length="145" mass="16074">MRGTYQREEESWTLSCGLVCLQERASAGQRTVFLRRGSWCSKKRPRETGVTGDHRRSTLKRRRRAPSSGLPTCHPTEGGTRASAQLSTFINHGPGSVSRHGETLPEKKTRAAPIILMARSGYYRVLGMGKLPTQTACHPEGKILQ</sequence>
<dbReference type="EMBL" id="CYRY02037486">
    <property type="protein sequence ID" value="VCX23931.1"/>
    <property type="molecule type" value="Genomic_DNA"/>
</dbReference>
<keyword evidence="3" id="KW-1185">Reference proteome</keyword>